<accession>A0ABY8BMC6</accession>
<reference evidence="2 3" key="1">
    <citation type="submission" date="2023-02" db="EMBL/GenBank/DDBJ databases">
        <title>Gemone sequence of Telluria chitinolytica ACM 3522T.</title>
        <authorList>
            <person name="Frediansyah A."/>
            <person name="Miess H."/>
            <person name="Gross H."/>
        </authorList>
    </citation>
    <scope>NUCLEOTIDE SEQUENCE [LARGE SCALE GENOMIC DNA]</scope>
    <source>
        <strain evidence="2 3">ACM 3522</strain>
    </source>
</reference>
<name>A0ABY8BMC6_9BURK</name>
<evidence type="ECO:0000256" key="1">
    <source>
        <dbReference type="SAM" id="MobiDB-lite"/>
    </source>
</evidence>
<gene>
    <name evidence="2" type="ORF">PX653_12095</name>
</gene>
<dbReference type="EMBL" id="CP119083">
    <property type="protein sequence ID" value="WEF35454.1"/>
    <property type="molecule type" value="Genomic_DNA"/>
</dbReference>
<proteinExistence type="predicted"/>
<sequence length="150" mass="16253">MQELRKDVLTAQKVATGLVFRQMLGLADARRYLLEEQVPPTVIERVLTVGETRGNEVGASIGGRVPAQWHAGLAQAFYCNAGRRTDVVRAAIVEAALVVSEQLGTERAEALLQREKVAPDVIARVLAGDSSQRRARPEREDAKAPQAPAS</sequence>
<protein>
    <submittedName>
        <fullName evidence="2">Uncharacterized protein</fullName>
    </submittedName>
</protein>
<feature type="compositionally biased region" description="Basic and acidic residues" evidence="1">
    <location>
        <begin position="131"/>
        <end position="143"/>
    </location>
</feature>
<dbReference type="RefSeq" id="WP_277418111.1">
    <property type="nucleotide sequence ID" value="NZ_CP119083.1"/>
</dbReference>
<evidence type="ECO:0000313" key="3">
    <source>
        <dbReference type="Proteomes" id="UP001216510"/>
    </source>
</evidence>
<keyword evidence="3" id="KW-1185">Reference proteome</keyword>
<organism evidence="2 3">
    <name type="scientific">Pseudoduganella chitinolytica</name>
    <dbReference type="NCBI Taxonomy" id="34070"/>
    <lineage>
        <taxon>Bacteria</taxon>
        <taxon>Pseudomonadati</taxon>
        <taxon>Pseudomonadota</taxon>
        <taxon>Betaproteobacteria</taxon>
        <taxon>Burkholderiales</taxon>
        <taxon>Oxalobacteraceae</taxon>
        <taxon>Telluria group</taxon>
        <taxon>Pseudoduganella</taxon>
    </lineage>
</organism>
<feature type="region of interest" description="Disordered" evidence="1">
    <location>
        <begin position="128"/>
        <end position="150"/>
    </location>
</feature>
<evidence type="ECO:0000313" key="2">
    <source>
        <dbReference type="EMBL" id="WEF35454.1"/>
    </source>
</evidence>
<dbReference type="Proteomes" id="UP001216510">
    <property type="component" value="Chromosome"/>
</dbReference>